<evidence type="ECO:0000256" key="1">
    <source>
        <dbReference type="SAM" id="SignalP"/>
    </source>
</evidence>
<dbReference type="RefSeq" id="WP_045041366.1">
    <property type="nucleotide sequence ID" value="NZ_JZTB01000001.1"/>
</dbReference>
<keyword evidence="3" id="KW-1185">Reference proteome</keyword>
<name>A0AAX0YXF5_9GAMM</name>
<keyword evidence="1" id="KW-0732">Signal</keyword>
<comment type="caution">
    <text evidence="2">The sequence shown here is derived from an EMBL/GenBank/DDBJ whole genome shotgun (WGS) entry which is preliminary data.</text>
</comment>
<protein>
    <submittedName>
        <fullName evidence="2">Uncharacterized protein</fullName>
    </submittedName>
</protein>
<feature type="chain" id="PRO_5043982032" evidence="1">
    <location>
        <begin position="22"/>
        <end position="145"/>
    </location>
</feature>
<dbReference type="Proteomes" id="UP000240728">
    <property type="component" value="Unassembled WGS sequence"/>
</dbReference>
<proteinExistence type="predicted"/>
<dbReference type="EMBL" id="PYOZ01000002">
    <property type="protein sequence ID" value="PSX46285.1"/>
    <property type="molecule type" value="Genomic_DNA"/>
</dbReference>
<organism evidence="2 3">
    <name type="scientific">Photobacterium kishitanii</name>
    <dbReference type="NCBI Taxonomy" id="318456"/>
    <lineage>
        <taxon>Bacteria</taxon>
        <taxon>Pseudomonadati</taxon>
        <taxon>Pseudomonadota</taxon>
        <taxon>Gammaproteobacteria</taxon>
        <taxon>Vibrionales</taxon>
        <taxon>Vibrionaceae</taxon>
        <taxon>Photobacterium</taxon>
    </lineage>
</organism>
<reference evidence="2 3" key="1">
    <citation type="submission" date="2018-01" db="EMBL/GenBank/DDBJ databases">
        <title>Whole genome sequencing of Histamine producing bacteria.</title>
        <authorList>
            <person name="Butler K."/>
        </authorList>
    </citation>
    <scope>NUCLEOTIDE SEQUENCE [LARGE SCALE GENOMIC DNA]</scope>
    <source>
        <strain evidence="2 3">A1-4</strain>
    </source>
</reference>
<feature type="signal peptide" evidence="1">
    <location>
        <begin position="1"/>
        <end position="21"/>
    </location>
</feature>
<evidence type="ECO:0000313" key="3">
    <source>
        <dbReference type="Proteomes" id="UP000240728"/>
    </source>
</evidence>
<sequence length="145" mass="15964">MKTTIKTIAIASLFASFGTFAASPVTGWVVEDGLIGSPQVKQDGITAVSSFEKKDGKIIFSMMMVSDKKSDDVGIKLIETDSPIMVNGKKIMMEEQRQGQLRSFNPKTEAGTQYLLNEFKTKDGVIIENLTYSTNSFNQALKKLK</sequence>
<evidence type="ECO:0000313" key="2">
    <source>
        <dbReference type="EMBL" id="PSX46285.1"/>
    </source>
</evidence>
<dbReference type="AlphaFoldDB" id="A0AAX0YXF5"/>
<accession>A0AAX0YXF5</accession>
<gene>
    <name evidence="2" type="ORF">C0W53_04955</name>
</gene>